<dbReference type="EMBL" id="QPIX01000003">
    <property type="protein sequence ID" value="RCW27433.1"/>
    <property type="molecule type" value="Genomic_DNA"/>
</dbReference>
<accession>A0A6I7HRX0</accession>
<gene>
    <name evidence="4" type="ORF">DFR48_103397</name>
</gene>
<feature type="domain" description="SHSP" evidence="3">
    <location>
        <begin position="44"/>
        <end position="157"/>
    </location>
</feature>
<proteinExistence type="inferred from homology"/>
<dbReference type="PANTHER" id="PTHR11527">
    <property type="entry name" value="HEAT-SHOCK PROTEIN 20 FAMILY MEMBER"/>
    <property type="match status" value="1"/>
</dbReference>
<dbReference type="AlphaFoldDB" id="A0A6I7HRX0"/>
<sequence length="157" mass="17260">MNEKSSGSLPSLWSDNPFAEFRKEMDKVFDGFFGRSGLVKGTGKTESFMAPSIDVAENDTAITLTAELPGISESDVDVSIQNGVLTLKGEKKFEKKDEKDNYRLIERRYGSFQRSMSLPASVDEAAVSAKFDKGVLTVTMPKKPGSAPKERKIAIEK</sequence>
<dbReference type="InterPro" id="IPR008978">
    <property type="entry name" value="HSP20-like_chaperone"/>
</dbReference>
<dbReference type="SUPFAM" id="SSF49764">
    <property type="entry name" value="HSP20-like chaperones"/>
    <property type="match status" value="1"/>
</dbReference>
<organism evidence="4 5">
    <name type="scientific">Ciceribacter lividus</name>
    <dbReference type="NCBI Taxonomy" id="1197950"/>
    <lineage>
        <taxon>Bacteria</taxon>
        <taxon>Pseudomonadati</taxon>
        <taxon>Pseudomonadota</taxon>
        <taxon>Alphaproteobacteria</taxon>
        <taxon>Hyphomicrobiales</taxon>
        <taxon>Rhizobiaceae</taxon>
        <taxon>Ciceribacter</taxon>
    </lineage>
</organism>
<comment type="caution">
    <text evidence="4">The sequence shown here is derived from an EMBL/GenBank/DDBJ whole genome shotgun (WGS) entry which is preliminary data.</text>
</comment>
<evidence type="ECO:0000256" key="1">
    <source>
        <dbReference type="PROSITE-ProRule" id="PRU00285"/>
    </source>
</evidence>
<evidence type="ECO:0000259" key="3">
    <source>
        <dbReference type="PROSITE" id="PS01031"/>
    </source>
</evidence>
<dbReference type="PROSITE" id="PS01031">
    <property type="entry name" value="SHSP"/>
    <property type="match status" value="1"/>
</dbReference>
<evidence type="ECO:0000256" key="2">
    <source>
        <dbReference type="RuleBase" id="RU003616"/>
    </source>
</evidence>
<name>A0A6I7HRX0_9HYPH</name>
<dbReference type="CDD" id="cd06464">
    <property type="entry name" value="ACD_sHsps-like"/>
    <property type="match status" value="1"/>
</dbReference>
<evidence type="ECO:0000313" key="5">
    <source>
        <dbReference type="Proteomes" id="UP000252582"/>
    </source>
</evidence>
<keyword evidence="4" id="KW-0346">Stress response</keyword>
<evidence type="ECO:0000313" key="4">
    <source>
        <dbReference type="EMBL" id="RCW27433.1"/>
    </source>
</evidence>
<comment type="similarity">
    <text evidence="1 2">Belongs to the small heat shock protein (HSP20) family.</text>
</comment>
<dbReference type="InterPro" id="IPR031107">
    <property type="entry name" value="Small_HSP"/>
</dbReference>
<reference evidence="4 5" key="1">
    <citation type="submission" date="2018-07" db="EMBL/GenBank/DDBJ databases">
        <title>Genomic Encyclopedia of Type Strains, Phase IV (KMG-IV): sequencing the most valuable type-strain genomes for metagenomic binning, comparative biology and taxonomic classification.</title>
        <authorList>
            <person name="Goeker M."/>
        </authorList>
    </citation>
    <scope>NUCLEOTIDE SEQUENCE [LARGE SCALE GENOMIC DNA]</scope>
    <source>
        <strain evidence="4 5">DSM 25528</strain>
    </source>
</reference>
<dbReference type="Proteomes" id="UP000252582">
    <property type="component" value="Unassembled WGS sequence"/>
</dbReference>
<dbReference type="Pfam" id="PF00011">
    <property type="entry name" value="HSP20"/>
    <property type="match status" value="1"/>
</dbReference>
<keyword evidence="5" id="KW-1185">Reference proteome</keyword>
<dbReference type="Gene3D" id="2.60.40.790">
    <property type="match status" value="1"/>
</dbReference>
<dbReference type="InterPro" id="IPR002068">
    <property type="entry name" value="A-crystallin/Hsp20_dom"/>
</dbReference>
<dbReference type="RefSeq" id="WP_114362656.1">
    <property type="nucleotide sequence ID" value="NZ_QPIX01000003.1"/>
</dbReference>
<protein>
    <submittedName>
        <fullName evidence="4">Heat shock protein Hsp20</fullName>
    </submittedName>
</protein>